<evidence type="ECO:0000259" key="4">
    <source>
        <dbReference type="Pfam" id="PF22624"/>
    </source>
</evidence>
<dbReference type="EMBL" id="CP076128">
    <property type="protein sequence ID" value="QWG07306.1"/>
    <property type="molecule type" value="Genomic_DNA"/>
</dbReference>
<dbReference type="InterPro" id="IPR055066">
    <property type="entry name" value="AASDHPPT_N"/>
</dbReference>
<keyword evidence="2 5" id="KW-0808">Transferase</keyword>
<dbReference type="InterPro" id="IPR008278">
    <property type="entry name" value="4-PPantetheinyl_Trfase_dom"/>
</dbReference>
<dbReference type="PANTHER" id="PTHR12215:SF10">
    <property type="entry name" value="L-AMINOADIPATE-SEMIALDEHYDE DEHYDROGENASE-PHOSPHOPANTETHEINYL TRANSFERASE"/>
    <property type="match status" value="1"/>
</dbReference>
<dbReference type="Gene3D" id="3.90.470.20">
    <property type="entry name" value="4'-phosphopantetheinyl transferase domain"/>
    <property type="match status" value="2"/>
</dbReference>
<name>A0ABX8GUR1_9BACT</name>
<keyword evidence="6" id="KW-1185">Reference proteome</keyword>
<dbReference type="InterPro" id="IPR050559">
    <property type="entry name" value="P-Pant_transferase_sf"/>
</dbReference>
<evidence type="ECO:0000256" key="2">
    <source>
        <dbReference type="ARBA" id="ARBA00022679"/>
    </source>
</evidence>
<dbReference type="RefSeq" id="WP_144074702.1">
    <property type="nucleotide sequence ID" value="NZ_CP076128.1"/>
</dbReference>
<accession>A0ABX8GUR1</accession>
<feature type="domain" description="4'-phosphopantetheinyl transferase N-terminal" evidence="4">
    <location>
        <begin position="18"/>
        <end position="99"/>
    </location>
</feature>
<dbReference type="Pfam" id="PF01648">
    <property type="entry name" value="ACPS"/>
    <property type="match status" value="1"/>
</dbReference>
<proteinExistence type="inferred from homology"/>
<evidence type="ECO:0000259" key="3">
    <source>
        <dbReference type="Pfam" id="PF01648"/>
    </source>
</evidence>
<organism evidence="5 6">
    <name type="scientific">Flammeovirga kamogawensis</name>
    <dbReference type="NCBI Taxonomy" id="373891"/>
    <lineage>
        <taxon>Bacteria</taxon>
        <taxon>Pseudomonadati</taxon>
        <taxon>Bacteroidota</taxon>
        <taxon>Cytophagia</taxon>
        <taxon>Cytophagales</taxon>
        <taxon>Flammeovirgaceae</taxon>
        <taxon>Flammeovirga</taxon>
    </lineage>
</organism>
<reference evidence="5 6" key="1">
    <citation type="submission" date="2021-05" db="EMBL/GenBank/DDBJ databases">
        <title>Comparative genomic studies on the polysaccharide-degrading batcterial strains of the Flammeovirga genus.</title>
        <authorList>
            <person name="Zewei F."/>
            <person name="Zheng Z."/>
            <person name="Yu L."/>
            <person name="Ruyue G."/>
            <person name="Yanhong M."/>
            <person name="Yuanyuan C."/>
            <person name="Jingyan G."/>
            <person name="Wenjun H."/>
        </authorList>
    </citation>
    <scope>NUCLEOTIDE SEQUENCE [LARGE SCALE GENOMIC DNA]</scope>
    <source>
        <strain evidence="5 6">YS10</strain>
    </source>
</reference>
<dbReference type="InterPro" id="IPR037143">
    <property type="entry name" value="4-PPantetheinyl_Trfase_dom_sf"/>
</dbReference>
<evidence type="ECO:0000313" key="6">
    <source>
        <dbReference type="Proteomes" id="UP000682802"/>
    </source>
</evidence>
<evidence type="ECO:0000313" key="5">
    <source>
        <dbReference type="EMBL" id="QWG07306.1"/>
    </source>
</evidence>
<dbReference type="SUPFAM" id="SSF56214">
    <property type="entry name" value="4'-phosphopantetheinyl transferase"/>
    <property type="match status" value="2"/>
</dbReference>
<dbReference type="GO" id="GO:0016740">
    <property type="term" value="F:transferase activity"/>
    <property type="evidence" value="ECO:0007669"/>
    <property type="project" value="UniProtKB-KW"/>
</dbReference>
<dbReference type="Pfam" id="PF22624">
    <property type="entry name" value="AASDHPPT_N"/>
    <property type="match status" value="1"/>
</dbReference>
<comment type="similarity">
    <text evidence="1">Belongs to the P-Pant transferase superfamily. Gsp/Sfp/HetI/AcpT family.</text>
</comment>
<dbReference type="Proteomes" id="UP000682802">
    <property type="component" value="Chromosome 1"/>
</dbReference>
<protein>
    <submittedName>
        <fullName evidence="5">4'-phosphopantetheinyl transferase superfamily protein</fullName>
    </submittedName>
</protein>
<evidence type="ECO:0000256" key="1">
    <source>
        <dbReference type="ARBA" id="ARBA00010990"/>
    </source>
</evidence>
<dbReference type="PANTHER" id="PTHR12215">
    <property type="entry name" value="PHOSPHOPANTETHEINE TRANSFERASE"/>
    <property type="match status" value="1"/>
</dbReference>
<gene>
    <name evidence="5" type="ORF">KM029_18680</name>
</gene>
<sequence length="205" mass="23711">MEKGYKLVTTSTDAVKGDISLLDGNELKRYKRFIKEQKKEEFLIARTFLKYTLAKELGIQPKQLSLSYTDNGKPYLSPIYGEKAVFFNISHSNGYIVIVLSDKEIGVDVEPISQLDESKLKWFLSPQELKEVQSIANPDTRKLALFHLFTMKEAFIKATDKTYHLGSFNFWYINKQWVLEVGEPHNWKFDLKTIGNEIAVAVCYR</sequence>
<feature type="domain" description="4'-phosphopantetheinyl transferase" evidence="3">
    <location>
        <begin position="105"/>
        <end position="175"/>
    </location>
</feature>